<evidence type="ECO:0000313" key="6">
    <source>
        <dbReference type="Proteomes" id="UP000246077"/>
    </source>
</evidence>
<name>A0A317EF09_9PROT</name>
<dbReference type="AlphaFoldDB" id="A0A317EF09"/>
<dbReference type="EMBL" id="QGLF01000001">
    <property type="protein sequence ID" value="PWR23963.1"/>
    <property type="molecule type" value="Genomic_DNA"/>
</dbReference>
<dbReference type="PROSITE" id="PS50977">
    <property type="entry name" value="HTH_TETR_2"/>
    <property type="match status" value="1"/>
</dbReference>
<reference evidence="6" key="1">
    <citation type="submission" date="2018-05" db="EMBL/GenBank/DDBJ databases">
        <title>Zavarzinia sp. HR-AS.</title>
        <authorList>
            <person name="Lee Y."/>
            <person name="Jeon C.O."/>
        </authorList>
    </citation>
    <scope>NUCLEOTIDE SEQUENCE [LARGE SCALE GENOMIC DNA]</scope>
    <source>
        <strain evidence="6">DSM 1231</strain>
    </source>
</reference>
<evidence type="ECO:0000259" key="4">
    <source>
        <dbReference type="PROSITE" id="PS50977"/>
    </source>
</evidence>
<keyword evidence="6" id="KW-1185">Reference proteome</keyword>
<accession>A0A317EF09</accession>
<feature type="region of interest" description="Disordered" evidence="3">
    <location>
        <begin position="1"/>
        <end position="34"/>
    </location>
</feature>
<organism evidence="5 6">
    <name type="scientific">Zavarzinia compransoris</name>
    <dbReference type="NCBI Taxonomy" id="1264899"/>
    <lineage>
        <taxon>Bacteria</taxon>
        <taxon>Pseudomonadati</taxon>
        <taxon>Pseudomonadota</taxon>
        <taxon>Alphaproteobacteria</taxon>
        <taxon>Rhodospirillales</taxon>
        <taxon>Zavarziniaceae</taxon>
        <taxon>Zavarzinia</taxon>
    </lineage>
</organism>
<proteinExistence type="predicted"/>
<dbReference type="InterPro" id="IPR001647">
    <property type="entry name" value="HTH_TetR"/>
</dbReference>
<dbReference type="Proteomes" id="UP000246077">
    <property type="component" value="Unassembled WGS sequence"/>
</dbReference>
<dbReference type="SUPFAM" id="SSF46689">
    <property type="entry name" value="Homeodomain-like"/>
    <property type="match status" value="1"/>
</dbReference>
<sequence>MGEAAHPWGADGNSLWHGGQDDAAPPAPVPGKVDGRLARSRRTRAAVLDALIALLEEGEFKPPAKVIAERSGVSTRSVFQHFPDLETLFTAAVAHGVERYSPLVQPIGPDQPLKARVGALVRQRFALFEKAGNVYWAGQIAAPLSDTLCQTFARVEYALRIQIEVTFQPELSGLRKPQREARVARLAAFTGFHAWYALRRVEGVGESAAKAAMAETFTALLPE</sequence>
<comment type="caution">
    <text evidence="5">The sequence shown here is derived from an EMBL/GenBank/DDBJ whole genome shotgun (WGS) entry which is preliminary data.</text>
</comment>
<gene>
    <name evidence="5" type="ORF">DKG75_05290</name>
</gene>
<evidence type="ECO:0000256" key="1">
    <source>
        <dbReference type="ARBA" id="ARBA00023125"/>
    </source>
</evidence>
<evidence type="ECO:0000256" key="2">
    <source>
        <dbReference type="PROSITE-ProRule" id="PRU00335"/>
    </source>
</evidence>
<evidence type="ECO:0000256" key="3">
    <source>
        <dbReference type="SAM" id="MobiDB-lite"/>
    </source>
</evidence>
<feature type="domain" description="HTH tetR-type" evidence="4">
    <location>
        <begin position="41"/>
        <end position="100"/>
    </location>
</feature>
<dbReference type="GO" id="GO:0003677">
    <property type="term" value="F:DNA binding"/>
    <property type="evidence" value="ECO:0007669"/>
    <property type="project" value="UniProtKB-UniRule"/>
</dbReference>
<protein>
    <recommendedName>
        <fullName evidence="4">HTH tetR-type domain-containing protein</fullName>
    </recommendedName>
</protein>
<keyword evidence="1 2" id="KW-0238">DNA-binding</keyword>
<dbReference type="InterPro" id="IPR009057">
    <property type="entry name" value="Homeodomain-like_sf"/>
</dbReference>
<feature type="DNA-binding region" description="H-T-H motif" evidence="2">
    <location>
        <begin position="63"/>
        <end position="82"/>
    </location>
</feature>
<evidence type="ECO:0000313" key="5">
    <source>
        <dbReference type="EMBL" id="PWR23963.1"/>
    </source>
</evidence>
<dbReference type="Gene3D" id="1.10.357.10">
    <property type="entry name" value="Tetracycline Repressor, domain 2"/>
    <property type="match status" value="1"/>
</dbReference>